<name>X1NXZ7_9ZZZZ</name>
<reference evidence="1" key="1">
    <citation type="journal article" date="2014" name="Front. Microbiol.">
        <title>High frequency of phylogenetically diverse reductive dehalogenase-homologous genes in deep subseafloor sedimentary metagenomes.</title>
        <authorList>
            <person name="Kawai M."/>
            <person name="Futagami T."/>
            <person name="Toyoda A."/>
            <person name="Takaki Y."/>
            <person name="Nishi S."/>
            <person name="Hori S."/>
            <person name="Arai W."/>
            <person name="Tsubouchi T."/>
            <person name="Morono Y."/>
            <person name="Uchiyama I."/>
            <person name="Ito T."/>
            <person name="Fujiyama A."/>
            <person name="Inagaki F."/>
            <person name="Takami H."/>
        </authorList>
    </citation>
    <scope>NUCLEOTIDE SEQUENCE</scope>
    <source>
        <strain evidence="1">Expedition CK06-06</strain>
    </source>
</reference>
<accession>X1NXZ7</accession>
<evidence type="ECO:0000313" key="1">
    <source>
        <dbReference type="EMBL" id="GAI35086.1"/>
    </source>
</evidence>
<sequence>MSFKLILYLYYKIGQAIFNLSKKGIKTLLEKEKAKKILGSKEEYQKFLRSKKKEKQIALQSALQSESEKEFQNLLERENPEANLLTIEDLEKIKEILYLELILESKSKKREPTTKQFEEIKKFIYSALKLKDYGAETPEFQKLKELQAGLEIILVSRDEKETLKWGLVHKKFMKDYEAYINSINRRLGSKNK</sequence>
<dbReference type="AlphaFoldDB" id="X1NXZ7"/>
<gene>
    <name evidence="1" type="ORF">S06H3_45706</name>
</gene>
<organism evidence="1">
    <name type="scientific">marine sediment metagenome</name>
    <dbReference type="NCBI Taxonomy" id="412755"/>
    <lineage>
        <taxon>unclassified sequences</taxon>
        <taxon>metagenomes</taxon>
        <taxon>ecological metagenomes</taxon>
    </lineage>
</organism>
<proteinExistence type="predicted"/>
<dbReference type="EMBL" id="BARV01028566">
    <property type="protein sequence ID" value="GAI35086.1"/>
    <property type="molecule type" value="Genomic_DNA"/>
</dbReference>
<protein>
    <submittedName>
        <fullName evidence="1">Uncharacterized protein</fullName>
    </submittedName>
</protein>
<comment type="caution">
    <text evidence="1">The sequence shown here is derived from an EMBL/GenBank/DDBJ whole genome shotgun (WGS) entry which is preliminary data.</text>
</comment>